<reference evidence="2" key="2">
    <citation type="submission" date="2021-09" db="EMBL/GenBank/DDBJ databases">
        <authorList>
            <person name="Jia N."/>
            <person name="Wang J."/>
            <person name="Shi W."/>
            <person name="Du L."/>
            <person name="Sun Y."/>
            <person name="Zhan W."/>
            <person name="Jiang J."/>
            <person name="Wang Q."/>
            <person name="Zhang B."/>
            <person name="Ji P."/>
            <person name="Sakyi L.B."/>
            <person name="Cui X."/>
            <person name="Yuan T."/>
            <person name="Jiang B."/>
            <person name="Yang W."/>
            <person name="Lam T.T.-Y."/>
            <person name="Chang Q."/>
            <person name="Ding S."/>
            <person name="Wang X."/>
            <person name="Zhu J."/>
            <person name="Ruan X."/>
            <person name="Zhao L."/>
            <person name="Wei J."/>
            <person name="Que T."/>
            <person name="Du C."/>
            <person name="Cheng J."/>
            <person name="Dai P."/>
            <person name="Han X."/>
            <person name="Huang E."/>
            <person name="Gao Y."/>
            <person name="Liu J."/>
            <person name="Shao H."/>
            <person name="Ye R."/>
            <person name="Li L."/>
            <person name="Wei W."/>
            <person name="Wang X."/>
            <person name="Wang C."/>
            <person name="Huo Q."/>
            <person name="Li W."/>
            <person name="Guo W."/>
            <person name="Chen H."/>
            <person name="Chen S."/>
            <person name="Zhou L."/>
            <person name="Zhou L."/>
            <person name="Ni X."/>
            <person name="Tian J."/>
            <person name="Zhou Y."/>
            <person name="Sheng Y."/>
            <person name="Liu T."/>
            <person name="Pan Y."/>
            <person name="Xia L."/>
            <person name="Li J."/>
            <person name="Zhao F."/>
            <person name="Cao W."/>
        </authorList>
    </citation>
    <scope>NUCLEOTIDE SEQUENCE</scope>
    <source>
        <strain evidence="2">Rmic-2018</strain>
        <tissue evidence="2">Larvae</tissue>
    </source>
</reference>
<dbReference type="EMBL" id="JABSTU010007027">
    <property type="protein sequence ID" value="KAH7931455.1"/>
    <property type="molecule type" value="Genomic_DNA"/>
</dbReference>
<accession>A0A9J6CTM5</accession>
<proteinExistence type="predicted"/>
<protein>
    <submittedName>
        <fullName evidence="2">Uncharacterized protein</fullName>
    </submittedName>
</protein>
<keyword evidence="3" id="KW-1185">Reference proteome</keyword>
<dbReference type="AlphaFoldDB" id="A0A9J6CTM5"/>
<evidence type="ECO:0000256" key="1">
    <source>
        <dbReference type="SAM" id="MobiDB-lite"/>
    </source>
</evidence>
<evidence type="ECO:0000313" key="3">
    <source>
        <dbReference type="Proteomes" id="UP000821866"/>
    </source>
</evidence>
<sequence length="167" mass="18674">MVERALEQLKKDNSAKEEQRRNGDSKPKEGKEGTNSGATGSPEENGGVSKEGNSLPNPWTHRRRLPPVPPREGSTKQNLRLCPRKKRTMMMKKEAVVLLLPPAKNHPQRTLSNKRVVGQPQHPPSSSNSSLLQPLWNARTLQEAKTLRKEVMGLFRTKKAGRIKSCS</sequence>
<name>A0A9J6CTM5_RHIMP</name>
<dbReference type="Proteomes" id="UP000821866">
    <property type="component" value="Unassembled WGS sequence"/>
</dbReference>
<comment type="caution">
    <text evidence="2">The sequence shown here is derived from an EMBL/GenBank/DDBJ whole genome shotgun (WGS) entry which is preliminary data.</text>
</comment>
<organism evidence="2 3">
    <name type="scientific">Rhipicephalus microplus</name>
    <name type="common">Cattle tick</name>
    <name type="synonym">Boophilus microplus</name>
    <dbReference type="NCBI Taxonomy" id="6941"/>
    <lineage>
        <taxon>Eukaryota</taxon>
        <taxon>Metazoa</taxon>
        <taxon>Ecdysozoa</taxon>
        <taxon>Arthropoda</taxon>
        <taxon>Chelicerata</taxon>
        <taxon>Arachnida</taxon>
        <taxon>Acari</taxon>
        <taxon>Parasitiformes</taxon>
        <taxon>Ixodida</taxon>
        <taxon>Ixodoidea</taxon>
        <taxon>Ixodidae</taxon>
        <taxon>Rhipicephalinae</taxon>
        <taxon>Rhipicephalus</taxon>
        <taxon>Boophilus</taxon>
    </lineage>
</organism>
<reference evidence="2" key="1">
    <citation type="journal article" date="2020" name="Cell">
        <title>Large-Scale Comparative Analyses of Tick Genomes Elucidate Their Genetic Diversity and Vector Capacities.</title>
        <authorList>
            <consortium name="Tick Genome and Microbiome Consortium (TIGMIC)"/>
            <person name="Jia N."/>
            <person name="Wang J."/>
            <person name="Shi W."/>
            <person name="Du L."/>
            <person name="Sun Y."/>
            <person name="Zhan W."/>
            <person name="Jiang J.F."/>
            <person name="Wang Q."/>
            <person name="Zhang B."/>
            <person name="Ji P."/>
            <person name="Bell-Sakyi L."/>
            <person name="Cui X.M."/>
            <person name="Yuan T.T."/>
            <person name="Jiang B.G."/>
            <person name="Yang W.F."/>
            <person name="Lam T.T."/>
            <person name="Chang Q.C."/>
            <person name="Ding S.J."/>
            <person name="Wang X.J."/>
            <person name="Zhu J.G."/>
            <person name="Ruan X.D."/>
            <person name="Zhao L."/>
            <person name="Wei J.T."/>
            <person name="Ye R.Z."/>
            <person name="Que T.C."/>
            <person name="Du C.H."/>
            <person name="Zhou Y.H."/>
            <person name="Cheng J.X."/>
            <person name="Dai P.F."/>
            <person name="Guo W.B."/>
            <person name="Han X.H."/>
            <person name="Huang E.J."/>
            <person name="Li L.F."/>
            <person name="Wei W."/>
            <person name="Gao Y.C."/>
            <person name="Liu J.Z."/>
            <person name="Shao H.Z."/>
            <person name="Wang X."/>
            <person name="Wang C.C."/>
            <person name="Yang T.C."/>
            <person name="Huo Q.B."/>
            <person name="Li W."/>
            <person name="Chen H.Y."/>
            <person name="Chen S.E."/>
            <person name="Zhou L.G."/>
            <person name="Ni X.B."/>
            <person name="Tian J.H."/>
            <person name="Sheng Y."/>
            <person name="Liu T."/>
            <person name="Pan Y.S."/>
            <person name="Xia L.Y."/>
            <person name="Li J."/>
            <person name="Zhao F."/>
            <person name="Cao W.C."/>
        </authorList>
    </citation>
    <scope>NUCLEOTIDE SEQUENCE</scope>
    <source>
        <strain evidence="2">Rmic-2018</strain>
    </source>
</reference>
<gene>
    <name evidence="2" type="ORF">HPB51_029847</name>
</gene>
<evidence type="ECO:0000313" key="2">
    <source>
        <dbReference type="EMBL" id="KAH7931455.1"/>
    </source>
</evidence>
<feature type="region of interest" description="Disordered" evidence="1">
    <location>
        <begin position="1"/>
        <end position="82"/>
    </location>
</feature>
<dbReference type="VEuPathDB" id="VectorBase:LOC119176423"/>
<feature type="compositionally biased region" description="Basic and acidic residues" evidence="1">
    <location>
        <begin position="1"/>
        <end position="32"/>
    </location>
</feature>